<dbReference type="RefSeq" id="WP_344662732.1">
    <property type="nucleotide sequence ID" value="NZ_BAAAQM010000081.1"/>
</dbReference>
<dbReference type="EMBL" id="BAAAQM010000081">
    <property type="protein sequence ID" value="GAA2004281.1"/>
    <property type="molecule type" value="Genomic_DNA"/>
</dbReference>
<evidence type="ECO:0000313" key="3">
    <source>
        <dbReference type="Proteomes" id="UP001499854"/>
    </source>
</evidence>
<feature type="region of interest" description="Disordered" evidence="1">
    <location>
        <begin position="1"/>
        <end position="24"/>
    </location>
</feature>
<gene>
    <name evidence="2" type="ORF">GCM10009838_83110</name>
</gene>
<evidence type="ECO:0000256" key="1">
    <source>
        <dbReference type="SAM" id="MobiDB-lite"/>
    </source>
</evidence>
<organism evidence="2 3">
    <name type="scientific">Catenulispora subtropica</name>
    <dbReference type="NCBI Taxonomy" id="450798"/>
    <lineage>
        <taxon>Bacteria</taxon>
        <taxon>Bacillati</taxon>
        <taxon>Actinomycetota</taxon>
        <taxon>Actinomycetes</taxon>
        <taxon>Catenulisporales</taxon>
        <taxon>Catenulisporaceae</taxon>
        <taxon>Catenulispora</taxon>
    </lineage>
</organism>
<feature type="region of interest" description="Disordered" evidence="1">
    <location>
        <begin position="231"/>
        <end position="250"/>
    </location>
</feature>
<accession>A0ABN2TBI4</accession>
<evidence type="ECO:0000313" key="2">
    <source>
        <dbReference type="EMBL" id="GAA2004281.1"/>
    </source>
</evidence>
<reference evidence="2 3" key="1">
    <citation type="journal article" date="2019" name="Int. J. Syst. Evol. Microbiol.">
        <title>The Global Catalogue of Microorganisms (GCM) 10K type strain sequencing project: providing services to taxonomists for standard genome sequencing and annotation.</title>
        <authorList>
            <consortium name="The Broad Institute Genomics Platform"/>
            <consortium name="The Broad Institute Genome Sequencing Center for Infectious Disease"/>
            <person name="Wu L."/>
            <person name="Ma J."/>
        </authorList>
    </citation>
    <scope>NUCLEOTIDE SEQUENCE [LARGE SCALE GENOMIC DNA]</scope>
    <source>
        <strain evidence="2 3">JCM 16013</strain>
    </source>
</reference>
<protein>
    <submittedName>
        <fullName evidence="2">Uncharacterized protein</fullName>
    </submittedName>
</protein>
<proteinExistence type="predicted"/>
<comment type="caution">
    <text evidence="2">The sequence shown here is derived from an EMBL/GenBank/DDBJ whole genome shotgun (WGS) entry which is preliminary data.</text>
</comment>
<keyword evidence="3" id="KW-1185">Reference proteome</keyword>
<sequence>MAKVQDELDEGNQSGTPQDREELESSLAAVHQSLADMYRHAVRLMEGPERNRAVVSLIAHAVREISNSLPRHLGLAENVALPARSDLKAPMQKLAELLDVGDPWVMLLPSESNRPDLEVPADGHDHAIRVRQAVDEAVAEHLKGAGNARQIRAFVAAWDMSAGQTPTAEMFGKVFDFFMGYAHLGGVDEGDIPAEAELRMQFARFESIVATRLGDFFEVRDELASILTEANSKTGGDHSESVDATPEGVKPPWGFAIPDPGVVDRVVERLGHPQHRYVFYSGLANPHWVAPLTARKAFQSPPVVDGQGMFRGGGWPEGEYLARVAAQAPTEVIVALRPALASDHPSVQKIVLDIAAQLPAEAIVDLLPTLNRYLQSPWLAWLDPIKLTSLIPTLAEGGKAKKARELALLLYTPRASGAPAADPRTVLDSHWYIQTLPGAVSALGVELKTLSTVIGWLEEWARLTPYGGSLMSMWRHSIENDDQLRLSEPIGHALVDVARDLARSLLDAGQPLAAVVRRVQPRNMDRDRAPIFRRLALDVVVHTLRTTTVSSDAMEQDGTPGVADAATPVEIAFEHLMTPELLRGAYRPEYLLLAQSTLPLLRDDQIEQWRNLLSNPPHLTAETVGRMLSGFGGEPADATNEQLADYIGRWQRDLLAGIGRDALPADLSSWLDELISVYGEPPSTPAEIRNRGGFFTGPTSPLSDPDALSMTPEELLTFAASWQQGDVPDWRAGFPPSYEGLARAIERAVAAKPAAYADHGERFIGMRSSFVRTFFKSLQQAIGHGHGFDWEPVLAVASHVAAQLVDGADEADGDGETWRDAQLQVARFLQAGIEADASLAIPASMYPAAWSVLERLIHSTDPAPDFEEDQGQQPSDAMTLSLNATRPAALRAAIRLLAALARHAINDSPAEGTDLDRDMDDVTGQILETLDQHAGPEADGSLAVAVVFGEGLGLLLSAASQWTADHLELILGPPGGDEQPPVAHQNWFDTAWAVAIAGYHPSRGLFDPLKPWFQARIEQLGIDMPDVDAEINTRAIKQALANHVLMLYVTGQLDDGLQDTTLANLFAHGDSALVREALGNLGWRLRNTQGDVLIAILERLRALWDWRAEQVAQGTADREELLDFYWWAASGHLDPSWWLPHLEAIADNPDFHGHEMLGTPLANAAQEHPEQVLEIFTTLYTASRKTVPSPDLNRHAPAILKPALTSNNPDLAKRARDLIGQLGRDGYTDLMDRIQALPD</sequence>
<name>A0ABN2TBI4_9ACTN</name>
<dbReference type="Proteomes" id="UP001499854">
    <property type="component" value="Unassembled WGS sequence"/>
</dbReference>